<dbReference type="HOGENOM" id="CLU_2027697_0_0_1"/>
<organism evidence="1 2">
    <name type="scientific">Pisolithus tinctorius Marx 270</name>
    <dbReference type="NCBI Taxonomy" id="870435"/>
    <lineage>
        <taxon>Eukaryota</taxon>
        <taxon>Fungi</taxon>
        <taxon>Dikarya</taxon>
        <taxon>Basidiomycota</taxon>
        <taxon>Agaricomycotina</taxon>
        <taxon>Agaricomycetes</taxon>
        <taxon>Agaricomycetidae</taxon>
        <taxon>Boletales</taxon>
        <taxon>Sclerodermatineae</taxon>
        <taxon>Pisolithaceae</taxon>
        <taxon>Pisolithus</taxon>
    </lineage>
</organism>
<name>A0A0C3PS32_PISTI</name>
<protein>
    <submittedName>
        <fullName evidence="1">Uncharacterized protein</fullName>
    </submittedName>
</protein>
<dbReference type="Proteomes" id="UP000054217">
    <property type="component" value="Unassembled WGS sequence"/>
</dbReference>
<evidence type="ECO:0000313" key="2">
    <source>
        <dbReference type="Proteomes" id="UP000054217"/>
    </source>
</evidence>
<keyword evidence="2" id="KW-1185">Reference proteome</keyword>
<sequence>MRDIHGLCDRYSHASDFPRTNCPYVCFVCSVCTIRFIVNRCFRMGYNVCKISTDTRFIQEPKKFDRAKGLFPPVVRNDAVLAIYPLTIIISSGSYTKKSLTTYRQPPSVVRDKARDNNLATR</sequence>
<dbReference type="AlphaFoldDB" id="A0A0C3PS32"/>
<reference evidence="2" key="2">
    <citation type="submission" date="2015-01" db="EMBL/GenBank/DDBJ databases">
        <title>Evolutionary Origins and Diversification of the Mycorrhizal Mutualists.</title>
        <authorList>
            <consortium name="DOE Joint Genome Institute"/>
            <consortium name="Mycorrhizal Genomics Consortium"/>
            <person name="Kohler A."/>
            <person name="Kuo A."/>
            <person name="Nagy L.G."/>
            <person name="Floudas D."/>
            <person name="Copeland A."/>
            <person name="Barry K.W."/>
            <person name="Cichocki N."/>
            <person name="Veneault-Fourrey C."/>
            <person name="LaButti K."/>
            <person name="Lindquist E.A."/>
            <person name="Lipzen A."/>
            <person name="Lundell T."/>
            <person name="Morin E."/>
            <person name="Murat C."/>
            <person name="Riley R."/>
            <person name="Ohm R."/>
            <person name="Sun H."/>
            <person name="Tunlid A."/>
            <person name="Henrissat B."/>
            <person name="Grigoriev I.V."/>
            <person name="Hibbett D.S."/>
            <person name="Martin F."/>
        </authorList>
    </citation>
    <scope>NUCLEOTIDE SEQUENCE [LARGE SCALE GENOMIC DNA]</scope>
    <source>
        <strain evidence="2">Marx 270</strain>
    </source>
</reference>
<evidence type="ECO:0000313" key="1">
    <source>
        <dbReference type="EMBL" id="KIO11911.1"/>
    </source>
</evidence>
<proteinExistence type="predicted"/>
<gene>
    <name evidence="1" type="ORF">M404DRAFT_805227</name>
</gene>
<dbReference type="InParanoid" id="A0A0C3PS32"/>
<dbReference type="EMBL" id="KN831949">
    <property type="protein sequence ID" value="KIO11911.1"/>
    <property type="molecule type" value="Genomic_DNA"/>
</dbReference>
<accession>A0A0C3PS32</accession>
<reference evidence="1 2" key="1">
    <citation type="submission" date="2014-04" db="EMBL/GenBank/DDBJ databases">
        <authorList>
            <consortium name="DOE Joint Genome Institute"/>
            <person name="Kuo A."/>
            <person name="Kohler A."/>
            <person name="Costa M.D."/>
            <person name="Nagy L.G."/>
            <person name="Floudas D."/>
            <person name="Copeland A."/>
            <person name="Barry K.W."/>
            <person name="Cichocki N."/>
            <person name="Veneault-Fourrey C."/>
            <person name="LaButti K."/>
            <person name="Lindquist E.A."/>
            <person name="Lipzen A."/>
            <person name="Lundell T."/>
            <person name="Morin E."/>
            <person name="Murat C."/>
            <person name="Sun H."/>
            <person name="Tunlid A."/>
            <person name="Henrissat B."/>
            <person name="Grigoriev I.V."/>
            <person name="Hibbett D.S."/>
            <person name="Martin F."/>
            <person name="Nordberg H.P."/>
            <person name="Cantor M.N."/>
            <person name="Hua S.X."/>
        </authorList>
    </citation>
    <scope>NUCLEOTIDE SEQUENCE [LARGE SCALE GENOMIC DNA]</scope>
    <source>
        <strain evidence="1 2">Marx 270</strain>
    </source>
</reference>